<accession>X0YB65</accession>
<dbReference type="EMBL" id="BARS01053701">
    <property type="protein sequence ID" value="GAG53069.1"/>
    <property type="molecule type" value="Genomic_DNA"/>
</dbReference>
<reference evidence="1" key="1">
    <citation type="journal article" date="2014" name="Front. Microbiol.">
        <title>High frequency of phylogenetically diverse reductive dehalogenase-homologous genes in deep subseafloor sedimentary metagenomes.</title>
        <authorList>
            <person name="Kawai M."/>
            <person name="Futagami T."/>
            <person name="Toyoda A."/>
            <person name="Takaki Y."/>
            <person name="Nishi S."/>
            <person name="Hori S."/>
            <person name="Arai W."/>
            <person name="Tsubouchi T."/>
            <person name="Morono Y."/>
            <person name="Uchiyama I."/>
            <person name="Ito T."/>
            <person name="Fujiyama A."/>
            <person name="Inagaki F."/>
            <person name="Takami H."/>
        </authorList>
    </citation>
    <scope>NUCLEOTIDE SEQUENCE</scope>
    <source>
        <strain evidence="1">Expedition CK06-06</strain>
    </source>
</reference>
<proteinExistence type="predicted"/>
<evidence type="ECO:0000313" key="1">
    <source>
        <dbReference type="EMBL" id="GAG53069.1"/>
    </source>
</evidence>
<gene>
    <name evidence="1" type="ORF">S01H1_79628</name>
</gene>
<protein>
    <submittedName>
        <fullName evidence="1">Uncharacterized protein</fullName>
    </submittedName>
</protein>
<feature type="non-terminal residue" evidence="1">
    <location>
        <position position="53"/>
    </location>
</feature>
<comment type="caution">
    <text evidence="1">The sequence shown here is derived from an EMBL/GenBank/DDBJ whole genome shotgun (WGS) entry which is preliminary data.</text>
</comment>
<organism evidence="1">
    <name type="scientific">marine sediment metagenome</name>
    <dbReference type="NCBI Taxonomy" id="412755"/>
    <lineage>
        <taxon>unclassified sequences</taxon>
        <taxon>metagenomes</taxon>
        <taxon>ecological metagenomes</taxon>
    </lineage>
</organism>
<name>X0YB65_9ZZZZ</name>
<sequence length="53" mass="6304">MKVNDVIKNVNVTYICPHCHKEIDNINNLKDKKVFARSTWKFCCHCNKIIRVK</sequence>
<dbReference type="AlphaFoldDB" id="X0YB65"/>